<evidence type="ECO:0000313" key="4">
    <source>
        <dbReference type="Proteomes" id="UP000268162"/>
    </source>
</evidence>
<sequence length="184" mass="21278">KMKERIDRAMAQRIYMIDRKQLSDLEHQFVIMGSTGKVYEVVIKHVPSCNCVDFIRGNHCKHILFVILKVLRVPRESPLCFQRAWLTEELEDKTTAASEDAVSSYGIKRRPLAVMLAETDREHLQSSHNDASDLDRCPVCYDDMTVEQWTAHELVWCQKSCGNNIHGSCFAHWEEHYRGRGVVS</sequence>
<dbReference type="GO" id="GO:0061630">
    <property type="term" value="F:ubiquitin protein ligase activity"/>
    <property type="evidence" value="ECO:0007669"/>
    <property type="project" value="InterPro"/>
</dbReference>
<protein>
    <recommendedName>
        <fullName evidence="2">SWIM-type domain-containing protein</fullName>
    </recommendedName>
</protein>
<accession>A0A4P9ZUE2</accession>
<keyword evidence="4" id="KW-1185">Reference proteome</keyword>
<dbReference type="AlphaFoldDB" id="A0A4P9ZUE2"/>
<dbReference type="PANTHER" id="PTHR21540">
    <property type="entry name" value="RING FINGER AND SWIM DOMAIN-CONTAINING PROTEIN 2"/>
    <property type="match status" value="1"/>
</dbReference>
<keyword evidence="1" id="KW-0863">Zinc-finger</keyword>
<evidence type="ECO:0000256" key="1">
    <source>
        <dbReference type="PROSITE-ProRule" id="PRU00325"/>
    </source>
</evidence>
<dbReference type="PANTHER" id="PTHR21540:SF0">
    <property type="entry name" value="PHD FAMILY PROTEIN"/>
    <property type="match status" value="1"/>
</dbReference>
<organism evidence="3 4">
    <name type="scientific">Dimargaris cristalligena</name>
    <dbReference type="NCBI Taxonomy" id="215637"/>
    <lineage>
        <taxon>Eukaryota</taxon>
        <taxon>Fungi</taxon>
        <taxon>Fungi incertae sedis</taxon>
        <taxon>Zoopagomycota</taxon>
        <taxon>Kickxellomycotina</taxon>
        <taxon>Dimargaritomycetes</taxon>
        <taxon>Dimargaritales</taxon>
        <taxon>Dimargaritaceae</taxon>
        <taxon>Dimargaris</taxon>
    </lineage>
</organism>
<gene>
    <name evidence="3" type="ORF">BJ085DRAFT_17215</name>
</gene>
<dbReference type="GO" id="GO:0008270">
    <property type="term" value="F:zinc ion binding"/>
    <property type="evidence" value="ECO:0007669"/>
    <property type="project" value="UniProtKB-KW"/>
</dbReference>
<reference evidence="4" key="1">
    <citation type="journal article" date="2018" name="Nat. Microbiol.">
        <title>Leveraging single-cell genomics to expand the fungal tree of life.</title>
        <authorList>
            <person name="Ahrendt S.R."/>
            <person name="Quandt C.A."/>
            <person name="Ciobanu D."/>
            <person name="Clum A."/>
            <person name="Salamov A."/>
            <person name="Andreopoulos B."/>
            <person name="Cheng J.F."/>
            <person name="Woyke T."/>
            <person name="Pelin A."/>
            <person name="Henrissat B."/>
            <person name="Reynolds N.K."/>
            <person name="Benny G.L."/>
            <person name="Smith M.E."/>
            <person name="James T.Y."/>
            <person name="Grigoriev I.V."/>
        </authorList>
    </citation>
    <scope>NUCLEOTIDE SEQUENCE [LARGE SCALE GENOMIC DNA]</scope>
    <source>
        <strain evidence="4">RSA 468</strain>
    </source>
</reference>
<dbReference type="InterPro" id="IPR039903">
    <property type="entry name" value="Zswim2"/>
</dbReference>
<evidence type="ECO:0000313" key="3">
    <source>
        <dbReference type="EMBL" id="RKP37165.1"/>
    </source>
</evidence>
<proteinExistence type="predicted"/>
<evidence type="ECO:0000259" key="2">
    <source>
        <dbReference type="PROSITE" id="PS50966"/>
    </source>
</evidence>
<dbReference type="InterPro" id="IPR007527">
    <property type="entry name" value="Znf_SWIM"/>
</dbReference>
<keyword evidence="1" id="KW-0479">Metal-binding</keyword>
<dbReference type="STRING" id="215637.A0A4P9ZUE2"/>
<dbReference type="EMBL" id="ML002532">
    <property type="protein sequence ID" value="RKP37165.1"/>
    <property type="molecule type" value="Genomic_DNA"/>
</dbReference>
<keyword evidence="1" id="KW-0862">Zinc</keyword>
<feature type="non-terminal residue" evidence="3">
    <location>
        <position position="1"/>
    </location>
</feature>
<name>A0A4P9ZUE2_9FUNG</name>
<feature type="domain" description="SWIM-type" evidence="2">
    <location>
        <begin position="39"/>
        <end position="71"/>
    </location>
</feature>
<dbReference type="PROSITE" id="PS50966">
    <property type="entry name" value="ZF_SWIM"/>
    <property type="match status" value="1"/>
</dbReference>
<dbReference type="Proteomes" id="UP000268162">
    <property type="component" value="Unassembled WGS sequence"/>
</dbReference>